<evidence type="ECO:0000313" key="8">
    <source>
        <dbReference type="EMBL" id="OPJ81952.1"/>
    </source>
</evidence>
<dbReference type="Proteomes" id="UP000190648">
    <property type="component" value="Unassembled WGS sequence"/>
</dbReference>
<evidence type="ECO:0000256" key="6">
    <source>
        <dbReference type="ARBA" id="ARBA00023320"/>
    </source>
</evidence>
<reference evidence="8 9" key="1">
    <citation type="submission" date="2016-02" db="EMBL/GenBank/DDBJ databases">
        <title>Band-tailed pigeon sequencing and assembly.</title>
        <authorList>
            <person name="Soares A.E."/>
            <person name="Novak B.J."/>
            <person name="Rice E.S."/>
            <person name="O'Connell B."/>
            <person name="Chang D."/>
            <person name="Weber S."/>
            <person name="Shapiro B."/>
        </authorList>
    </citation>
    <scope>NUCLEOTIDE SEQUENCE [LARGE SCALE GENOMIC DNA]</scope>
    <source>
        <strain evidence="8">BTP2013</strain>
        <tissue evidence="8">Blood</tissue>
    </source>
</reference>
<evidence type="ECO:0000256" key="4">
    <source>
        <dbReference type="ARBA" id="ARBA00022729"/>
    </source>
</evidence>
<dbReference type="EMBL" id="LSYS01003958">
    <property type="protein sequence ID" value="OPJ81952.1"/>
    <property type="molecule type" value="Genomic_DNA"/>
</dbReference>
<protein>
    <submittedName>
        <fullName evidence="8">Pro-FMRFamide-related neuropeptide VF</fullName>
    </submittedName>
</protein>
<feature type="compositionally biased region" description="Polar residues" evidence="7">
    <location>
        <begin position="201"/>
        <end position="213"/>
    </location>
</feature>
<dbReference type="GO" id="GO:0005576">
    <property type="term" value="C:extracellular region"/>
    <property type="evidence" value="ECO:0007669"/>
    <property type="project" value="UniProtKB-SubCell"/>
</dbReference>
<dbReference type="GO" id="GO:0007218">
    <property type="term" value="P:neuropeptide signaling pathway"/>
    <property type="evidence" value="ECO:0007669"/>
    <property type="project" value="UniProtKB-KW"/>
</dbReference>
<keyword evidence="5" id="KW-0027">Amidation</keyword>
<dbReference type="GO" id="GO:0032277">
    <property type="term" value="P:negative regulation of gonadotropin secretion"/>
    <property type="evidence" value="ECO:0007669"/>
    <property type="project" value="TreeGrafter"/>
</dbReference>
<name>A0A1V4KBU1_PATFA</name>
<evidence type="ECO:0000256" key="3">
    <source>
        <dbReference type="ARBA" id="ARBA00022525"/>
    </source>
</evidence>
<gene>
    <name evidence="8" type="primary">NPVF</name>
    <name evidence="8" type="ORF">AV530_014469</name>
</gene>
<keyword evidence="3" id="KW-0964">Secreted</keyword>
<dbReference type="PANTHER" id="PTHR14403:SF6">
    <property type="entry name" value="PRO-FMRFAMIDE-RELATED NEUROPEPTIDE VF"/>
    <property type="match status" value="1"/>
</dbReference>
<dbReference type="AlphaFoldDB" id="A0A1V4KBU1"/>
<comment type="similarity">
    <text evidence="2">Belongs to the FARP (FMRFamide related peptide) family.</text>
</comment>
<comment type="caution">
    <text evidence="8">The sequence shown here is derived from an EMBL/GenBank/DDBJ whole genome shotgun (WGS) entry which is preliminary data.</text>
</comment>
<feature type="region of interest" description="Disordered" evidence="7">
    <location>
        <begin position="201"/>
        <end position="223"/>
    </location>
</feature>
<keyword evidence="9" id="KW-1185">Reference proteome</keyword>
<evidence type="ECO:0000256" key="2">
    <source>
        <dbReference type="ARBA" id="ARBA00006356"/>
    </source>
</evidence>
<dbReference type="InterPro" id="IPR026297">
    <property type="entry name" value="FMRFamide-related/fGRP"/>
</dbReference>
<accession>A0A1V4KBU1</accession>
<keyword evidence="4" id="KW-0732">Signal</keyword>
<sequence>MGLLLIPEPIPQRDHGRKSSTSVIQILSSLSKLNLRKMRVISTKKFILFGLATVVFLTSNSMCLDELMKSSLESREDDDDNNYEIKDNILEEKQRSLNFEEMKDWGSKNNIKMNPTTVNKIPNSVANLPLRFGRNYPEERSIKPIPNLPLRFGRAFGENIPRHAPKVSPRLGRSPRVKSSGHTLLNLPQRFGKSLSGFLSQDVQESEPGNTPQAFKPYIENAY</sequence>
<evidence type="ECO:0000313" key="9">
    <source>
        <dbReference type="Proteomes" id="UP000190648"/>
    </source>
</evidence>
<dbReference type="GO" id="GO:0005102">
    <property type="term" value="F:signaling receptor binding"/>
    <property type="evidence" value="ECO:0007669"/>
    <property type="project" value="TreeGrafter"/>
</dbReference>
<evidence type="ECO:0000256" key="1">
    <source>
        <dbReference type="ARBA" id="ARBA00004613"/>
    </source>
</evidence>
<evidence type="ECO:0000256" key="5">
    <source>
        <dbReference type="ARBA" id="ARBA00022815"/>
    </source>
</evidence>
<comment type="subcellular location">
    <subcellularLocation>
        <location evidence="1">Secreted</location>
    </subcellularLocation>
</comment>
<organism evidence="8 9">
    <name type="scientific">Patagioenas fasciata monilis</name>
    <dbReference type="NCBI Taxonomy" id="372326"/>
    <lineage>
        <taxon>Eukaryota</taxon>
        <taxon>Metazoa</taxon>
        <taxon>Chordata</taxon>
        <taxon>Craniata</taxon>
        <taxon>Vertebrata</taxon>
        <taxon>Euteleostomi</taxon>
        <taxon>Archelosauria</taxon>
        <taxon>Archosauria</taxon>
        <taxon>Dinosauria</taxon>
        <taxon>Saurischia</taxon>
        <taxon>Theropoda</taxon>
        <taxon>Coelurosauria</taxon>
        <taxon>Aves</taxon>
        <taxon>Neognathae</taxon>
        <taxon>Neoaves</taxon>
        <taxon>Columbimorphae</taxon>
        <taxon>Columbiformes</taxon>
        <taxon>Columbidae</taxon>
        <taxon>Patagioenas</taxon>
    </lineage>
</organism>
<feature type="region of interest" description="Disordered" evidence="7">
    <location>
        <begin position="161"/>
        <end position="181"/>
    </location>
</feature>
<dbReference type="PANTHER" id="PTHR14403">
    <property type="entry name" value="RFAMIDE PEPTIDE GONADOTROPIN INHIBITORY HORMONE"/>
    <property type="match status" value="1"/>
</dbReference>
<proteinExistence type="inferred from homology"/>
<dbReference type="STRING" id="372326.A0A1V4KBU1"/>
<keyword evidence="6 8" id="KW-0527">Neuropeptide</keyword>
<evidence type="ECO:0000256" key="7">
    <source>
        <dbReference type="SAM" id="MobiDB-lite"/>
    </source>
</evidence>
<dbReference type="OrthoDB" id="8834619at2759"/>